<reference evidence="5" key="1">
    <citation type="submission" date="2019-04" db="EMBL/GenBank/DDBJ databases">
        <title>Sequencing of skin fungus with MAO and IRED activity.</title>
        <authorList>
            <person name="Marsaioli A.J."/>
            <person name="Bonatto J.M.C."/>
            <person name="Reis Junior O."/>
        </authorList>
    </citation>
    <scope>NUCLEOTIDE SEQUENCE</scope>
    <source>
        <strain evidence="5">30M1</strain>
    </source>
</reference>
<keyword evidence="3" id="KW-0732">Signal</keyword>
<accession>A0A9P4TJF9</accession>
<name>A0A9P4TJF9_CURKU</name>
<organism evidence="5 6">
    <name type="scientific">Curvularia kusanoi</name>
    <name type="common">Cochliobolus kusanoi</name>
    <dbReference type="NCBI Taxonomy" id="90978"/>
    <lineage>
        <taxon>Eukaryota</taxon>
        <taxon>Fungi</taxon>
        <taxon>Dikarya</taxon>
        <taxon>Ascomycota</taxon>
        <taxon>Pezizomycotina</taxon>
        <taxon>Dothideomycetes</taxon>
        <taxon>Pleosporomycetidae</taxon>
        <taxon>Pleosporales</taxon>
        <taxon>Pleosporineae</taxon>
        <taxon>Pleosporaceae</taxon>
        <taxon>Curvularia</taxon>
    </lineage>
</organism>
<dbReference type="InterPro" id="IPR027417">
    <property type="entry name" value="P-loop_NTPase"/>
</dbReference>
<comment type="caution">
    <text evidence="5">The sequence shown here is derived from an EMBL/GenBank/DDBJ whole genome shotgun (WGS) entry which is preliminary data.</text>
</comment>
<dbReference type="Proteomes" id="UP000801428">
    <property type="component" value="Unassembled WGS sequence"/>
</dbReference>
<keyword evidence="1" id="KW-0677">Repeat</keyword>
<feature type="signal peptide" evidence="3">
    <location>
        <begin position="1"/>
        <end position="27"/>
    </location>
</feature>
<evidence type="ECO:0000256" key="3">
    <source>
        <dbReference type="SAM" id="SignalP"/>
    </source>
</evidence>
<dbReference type="PANTHER" id="PTHR10039:SF5">
    <property type="entry name" value="NACHT DOMAIN-CONTAINING PROTEIN"/>
    <property type="match status" value="1"/>
</dbReference>
<dbReference type="EMBL" id="SWKU01000006">
    <property type="protein sequence ID" value="KAF3005746.1"/>
    <property type="molecule type" value="Genomic_DNA"/>
</dbReference>
<dbReference type="Pfam" id="PF24883">
    <property type="entry name" value="NPHP3_N"/>
    <property type="match status" value="1"/>
</dbReference>
<evidence type="ECO:0000256" key="2">
    <source>
        <dbReference type="SAM" id="MobiDB-lite"/>
    </source>
</evidence>
<evidence type="ECO:0000256" key="1">
    <source>
        <dbReference type="ARBA" id="ARBA00022737"/>
    </source>
</evidence>
<evidence type="ECO:0000313" key="6">
    <source>
        <dbReference type="Proteomes" id="UP000801428"/>
    </source>
</evidence>
<keyword evidence="6" id="KW-1185">Reference proteome</keyword>
<dbReference type="AlphaFoldDB" id="A0A9P4TJF9"/>
<protein>
    <recommendedName>
        <fullName evidence="4">Nephrocystin 3-like N-terminal domain-containing protein</fullName>
    </recommendedName>
</protein>
<dbReference type="InterPro" id="IPR056884">
    <property type="entry name" value="NPHP3-like_N"/>
</dbReference>
<sequence>MTHRPIPAVGLAAALLLLVDFAIKCLQKQNTIFQPADVAAIVENPAVLQKIIDNLFRLQDAVGNAELRRLSEKSRSKLSEPALLLLKISDETRDLIPPLVDALIATQAKGSYGDPRWATAREALCHAVWKERDVTGLKKKLRAVRREVDVALLLALRQYLDQSAETGLPVFSEEGSRVYWETWQNEALDAVHANEWKPKNKKHVEEFSQQVDRLISAANEAYFCERIFERLNFEELEHRLHAVSAPHRGTLEWVFDDQQTDEGGVLEWLGNQRGENLFWITGRPGAGKSTLMKNLFRNDRIFDYLEAWSGHAPGITSGFFFWNCGTDLQRSGLGLLRSILYESLQDMIYGPLEKETQIIQTLFADRWEQFRSYGGGLDALSHAELRHAFELMISDATTKFLFLIDGLDEIDEAADLVDVIPLLITASKKDNVKVLVSSRPSPAFQEAFDKRPRLWVDDHTTRDVHAYILENFSQNEVLANLRGNTVVPEETDIVAMLSESSCGIFLWGILATKFLLQELTGNDNFTALQNRAEVLPSDLDDLLSHILSNFSPSDLEQAWKISELVEAHGYPTLLGLSFALSSDEKASIAAPRTPLKPSDSATRLDDIQHILTYKCRNLFSIFSTTQDPPSPTTISTLRVTYTHRAIRTFFLTPSIQKTKTLPPAFSPASAWAASHLHVLKTLTPPSTSGQMAVWGPLSHCLESSLALSATTGKAYLRYISSALDTALAFHTLSAPGRPSTAAAPTSPKPAPSSSKTTPSTPAAVGTGTGTHSSTSSLSSSAISPLKPPLHHQQSSQSQASTHQRPTTSYNNPPPTLEISTDLPSFPSSPQTTLDSALDLATLLHLRDYVASVVKDADRKSVRHALDYSAAMRRRIGIGGEHVWFGAEGPVGWEELEQEEVI</sequence>
<feature type="chain" id="PRO_5040427111" description="Nephrocystin 3-like N-terminal domain-containing protein" evidence="3">
    <location>
        <begin position="28"/>
        <end position="901"/>
    </location>
</feature>
<feature type="compositionally biased region" description="Low complexity" evidence="2">
    <location>
        <begin position="738"/>
        <end position="780"/>
    </location>
</feature>
<dbReference type="Gene3D" id="3.40.50.300">
    <property type="entry name" value="P-loop containing nucleotide triphosphate hydrolases"/>
    <property type="match status" value="1"/>
</dbReference>
<feature type="compositionally biased region" description="Polar residues" evidence="2">
    <location>
        <begin position="817"/>
        <end position="830"/>
    </location>
</feature>
<evidence type="ECO:0000313" key="5">
    <source>
        <dbReference type="EMBL" id="KAF3005746.1"/>
    </source>
</evidence>
<dbReference type="PANTHER" id="PTHR10039">
    <property type="entry name" value="AMELOGENIN"/>
    <property type="match status" value="1"/>
</dbReference>
<proteinExistence type="predicted"/>
<feature type="compositionally biased region" description="Low complexity" evidence="2">
    <location>
        <begin position="790"/>
        <end position="803"/>
    </location>
</feature>
<gene>
    <name evidence="5" type="ORF">E8E13_006728</name>
</gene>
<feature type="domain" description="Nephrocystin 3-like N-terminal" evidence="4">
    <location>
        <begin position="249"/>
        <end position="439"/>
    </location>
</feature>
<evidence type="ECO:0000259" key="4">
    <source>
        <dbReference type="Pfam" id="PF24883"/>
    </source>
</evidence>
<feature type="region of interest" description="Disordered" evidence="2">
    <location>
        <begin position="736"/>
        <end position="832"/>
    </location>
</feature>
<dbReference type="SUPFAM" id="SSF52540">
    <property type="entry name" value="P-loop containing nucleoside triphosphate hydrolases"/>
    <property type="match status" value="1"/>
</dbReference>
<dbReference type="OrthoDB" id="443402at2759"/>